<dbReference type="Pfam" id="PF13098">
    <property type="entry name" value="Thioredoxin_2"/>
    <property type="match status" value="1"/>
</dbReference>
<dbReference type="PROSITE" id="PS51257">
    <property type="entry name" value="PROKAR_LIPOPROTEIN"/>
    <property type="match status" value="1"/>
</dbReference>
<dbReference type="RefSeq" id="WP_013022486.1">
    <property type="nucleotide sequence ID" value="NC_013949.1"/>
</dbReference>
<keyword evidence="3" id="KW-1185">Reference proteome</keyword>
<proteinExistence type="predicted"/>
<dbReference type="CDD" id="cd02951">
    <property type="entry name" value="SoxW"/>
    <property type="match status" value="1"/>
</dbReference>
<dbReference type="InterPro" id="IPR041737">
    <property type="entry name" value="SoxW"/>
</dbReference>
<dbReference type="AlphaFoldDB" id="D3UFX0"/>
<dbReference type="eggNOG" id="COG2143">
    <property type="taxonomic scope" value="Bacteria"/>
</dbReference>
<evidence type="ECO:0000313" key="2">
    <source>
        <dbReference type="EMBL" id="CBG39391.1"/>
    </source>
</evidence>
<dbReference type="InterPro" id="IPR012336">
    <property type="entry name" value="Thioredoxin-like_fold"/>
</dbReference>
<dbReference type="InterPro" id="IPR036249">
    <property type="entry name" value="Thioredoxin-like_sf"/>
</dbReference>
<dbReference type="Proteomes" id="UP000001522">
    <property type="component" value="Chromosome"/>
</dbReference>
<protein>
    <submittedName>
        <fullName evidence="2">Putative Thiol:disulfide interchange protein DsbC</fullName>
    </submittedName>
</protein>
<name>D3UFX0_HELM1</name>
<dbReference type="STRING" id="679897.HMU01290"/>
<dbReference type="KEGG" id="hms:HMU01290"/>
<gene>
    <name evidence="2" type="ordered locus">HMU01290</name>
</gene>
<organism evidence="2 3">
    <name type="scientific">Helicobacter mustelae (strain ATCC 43772 / CCUG 25715 / CIP 103759 / LMG 18044 / NCTC 12198 / R85-136P)</name>
    <name type="common">Campylobacter mustelae</name>
    <dbReference type="NCBI Taxonomy" id="679897"/>
    <lineage>
        <taxon>Bacteria</taxon>
        <taxon>Pseudomonadati</taxon>
        <taxon>Campylobacterota</taxon>
        <taxon>Epsilonproteobacteria</taxon>
        <taxon>Campylobacterales</taxon>
        <taxon>Helicobacteraceae</taxon>
        <taxon>Helicobacter</taxon>
    </lineage>
</organism>
<sequence>MRFFSGLFLALGLFFVGCKDDKKIDSNAFSSGKEMQQDAKDAAQNIDKKSYAGLEGVFQDTGDITANGKYLLLVFGKNNCSYCEKLKNDLKKHKDLQEELKKDFSPYYINISYEKTHNFSFSDHQSAKVMTSQLANNIYSIRVTPTLIFGEKDGKTILEIPGYVRPEEFQKILAFITEGSWKKAKDAKERMGLLRKYLN</sequence>
<evidence type="ECO:0000313" key="3">
    <source>
        <dbReference type="Proteomes" id="UP000001522"/>
    </source>
</evidence>
<reference evidence="2 3" key="1">
    <citation type="journal article" date="2010" name="BMC Genomics">
        <title>Comparative genomics and proteomics of Helicobacter mustelae, an ulcerogenic and carcinogenic gastric pathogen.</title>
        <authorList>
            <person name="O'Toole P.W."/>
            <person name="Snelling W.J."/>
            <person name="Canchaya C."/>
            <person name="Forde B.M."/>
            <person name="Hardie K.R."/>
            <person name="Josenhans C."/>
            <person name="Graham R.L.J."/>
            <person name="McMullan G."/>
            <person name="Parkhill J."/>
            <person name="Belda E."/>
            <person name="Bentley S.D."/>
        </authorList>
    </citation>
    <scope>NUCLEOTIDE SEQUENCE [LARGE SCALE GENOMIC DNA]</scope>
    <source>
        <strain evidence="3">ATCC 43772 / LMG 18044 / NCTC 12198 / 12198</strain>
    </source>
</reference>
<feature type="domain" description="Thioredoxin-like fold" evidence="1">
    <location>
        <begin position="65"/>
        <end position="173"/>
    </location>
</feature>
<dbReference type="EMBL" id="FN555004">
    <property type="protein sequence ID" value="CBG39391.1"/>
    <property type="molecule type" value="Genomic_DNA"/>
</dbReference>
<dbReference type="HOGENOM" id="CLU_098242_0_0_7"/>
<evidence type="ECO:0000259" key="1">
    <source>
        <dbReference type="Pfam" id="PF13098"/>
    </source>
</evidence>
<dbReference type="Gene3D" id="3.40.30.10">
    <property type="entry name" value="Glutaredoxin"/>
    <property type="match status" value="1"/>
</dbReference>
<accession>D3UFX0</accession>
<dbReference type="SUPFAM" id="SSF52833">
    <property type="entry name" value="Thioredoxin-like"/>
    <property type="match status" value="1"/>
</dbReference>